<dbReference type="SMART" id="SM00387">
    <property type="entry name" value="HATPase_c"/>
    <property type="match status" value="1"/>
</dbReference>
<dbReference type="InterPro" id="IPR004358">
    <property type="entry name" value="Sig_transdc_His_kin-like_C"/>
</dbReference>
<evidence type="ECO:0000256" key="4">
    <source>
        <dbReference type="PROSITE-ProRule" id="PRU00169"/>
    </source>
</evidence>
<dbReference type="PROSITE" id="PS50110">
    <property type="entry name" value="RESPONSE_REGULATORY"/>
    <property type="match status" value="1"/>
</dbReference>
<dbReference type="Gene3D" id="3.40.50.2300">
    <property type="match status" value="1"/>
</dbReference>
<evidence type="ECO:0000256" key="1">
    <source>
        <dbReference type="ARBA" id="ARBA00000085"/>
    </source>
</evidence>
<dbReference type="SUPFAM" id="SSF47384">
    <property type="entry name" value="Homodimeric domain of signal transducing histidine kinase"/>
    <property type="match status" value="1"/>
</dbReference>
<reference evidence="7 8" key="1">
    <citation type="submission" date="2023-08" db="EMBL/GenBank/DDBJ databases">
        <title>Oxalobacteraceae gen .nov., isolated from river sludge outside the plant.</title>
        <authorList>
            <person name="Zhao S.Y."/>
        </authorList>
    </citation>
    <scope>NUCLEOTIDE SEQUENCE [LARGE SCALE GENOMIC DNA]</scope>
    <source>
        <strain evidence="7 8">R-40</strain>
    </source>
</reference>
<dbReference type="InterPro" id="IPR036097">
    <property type="entry name" value="HisK_dim/P_sf"/>
</dbReference>
<dbReference type="Pfam" id="PF02518">
    <property type="entry name" value="HATPase_c"/>
    <property type="match status" value="1"/>
</dbReference>
<dbReference type="Pfam" id="PF00072">
    <property type="entry name" value="Response_reg"/>
    <property type="match status" value="1"/>
</dbReference>
<dbReference type="PANTHER" id="PTHR43547:SF2">
    <property type="entry name" value="HYBRID SIGNAL TRANSDUCTION HISTIDINE KINASE C"/>
    <property type="match status" value="1"/>
</dbReference>
<feature type="domain" description="Response regulatory" evidence="6">
    <location>
        <begin position="5"/>
        <end position="122"/>
    </location>
</feature>
<evidence type="ECO:0000256" key="2">
    <source>
        <dbReference type="ARBA" id="ARBA00012438"/>
    </source>
</evidence>
<keyword evidence="7" id="KW-0418">Kinase</keyword>
<feature type="modified residue" description="4-aspartylphosphate" evidence="4">
    <location>
        <position position="54"/>
    </location>
</feature>
<dbReference type="GO" id="GO:0016301">
    <property type="term" value="F:kinase activity"/>
    <property type="evidence" value="ECO:0007669"/>
    <property type="project" value="UniProtKB-KW"/>
</dbReference>
<evidence type="ECO:0000313" key="8">
    <source>
        <dbReference type="Proteomes" id="UP001225596"/>
    </source>
</evidence>
<evidence type="ECO:0000259" key="5">
    <source>
        <dbReference type="PROSITE" id="PS50109"/>
    </source>
</evidence>
<dbReference type="Proteomes" id="UP001225596">
    <property type="component" value="Unassembled WGS sequence"/>
</dbReference>
<accession>A0ABU1BLE3</accession>
<dbReference type="InterPro" id="IPR005467">
    <property type="entry name" value="His_kinase_dom"/>
</dbReference>
<dbReference type="RefSeq" id="WP_338435581.1">
    <property type="nucleotide sequence ID" value="NZ_JAUYVH010000002.1"/>
</dbReference>
<organism evidence="7 8">
    <name type="scientific">Keguizhuia sedimenti</name>
    <dbReference type="NCBI Taxonomy" id="3064264"/>
    <lineage>
        <taxon>Bacteria</taxon>
        <taxon>Pseudomonadati</taxon>
        <taxon>Pseudomonadota</taxon>
        <taxon>Betaproteobacteria</taxon>
        <taxon>Burkholderiales</taxon>
        <taxon>Oxalobacteraceae</taxon>
        <taxon>Keguizhuia</taxon>
    </lineage>
</organism>
<dbReference type="InterPro" id="IPR001789">
    <property type="entry name" value="Sig_transdc_resp-reg_receiver"/>
</dbReference>
<comment type="caution">
    <text evidence="7">The sequence shown here is derived from an EMBL/GenBank/DDBJ whole genome shotgun (WGS) entry which is preliminary data.</text>
</comment>
<protein>
    <recommendedName>
        <fullName evidence="2">histidine kinase</fullName>
        <ecNumber evidence="2">2.7.13.3</ecNumber>
    </recommendedName>
</protein>
<gene>
    <name evidence="7" type="ORF">Q8A64_04385</name>
</gene>
<dbReference type="Gene3D" id="3.30.565.10">
    <property type="entry name" value="Histidine kinase-like ATPase, C-terminal domain"/>
    <property type="match status" value="1"/>
</dbReference>
<name>A0ABU1BLE3_9BURK</name>
<sequence length="361" mass="39165">MNGINVLVVDDFPQNLVATEAILSRPGLNVLKAASGEEALELLLAHEVALALIDVQMPGMDGFELAEIIRGNRRTSSIPLIFMTAAAQEGTRTFRGYQAGAVDFLNKPVNPDVLRGKVEVFAELFAQKKQIQQQVEELRQALQVNELFIAVLGHDLRTPLSAILHGAELIQLLAKDEKVAGAAKRIQSSGERMNKMVQQLLDVAQIRSGSINLSRTASDYRKLCTRIVEEIQVAFPTAAIRFECHGDVNGTFDTDRMAQVLSNLVSNAVQHGEPNQPVFLSVDGSKPAQVTVCVQNKGSIPADTLDRIFKPFHTTSAGRSAKSGLGLGLYIVKQFIEAHCGSVKVSSNPVSGTTFELTLPR</sequence>
<keyword evidence="8" id="KW-1185">Reference proteome</keyword>
<dbReference type="SMART" id="SM00448">
    <property type="entry name" value="REC"/>
    <property type="match status" value="1"/>
</dbReference>
<keyword evidence="3 4" id="KW-0597">Phosphoprotein</keyword>
<dbReference type="SUPFAM" id="SSF52172">
    <property type="entry name" value="CheY-like"/>
    <property type="match status" value="1"/>
</dbReference>
<dbReference type="SUPFAM" id="SSF55874">
    <property type="entry name" value="ATPase domain of HSP90 chaperone/DNA topoisomerase II/histidine kinase"/>
    <property type="match status" value="1"/>
</dbReference>
<dbReference type="PROSITE" id="PS50109">
    <property type="entry name" value="HIS_KIN"/>
    <property type="match status" value="1"/>
</dbReference>
<dbReference type="PRINTS" id="PR00344">
    <property type="entry name" value="BCTRLSENSOR"/>
</dbReference>
<keyword evidence="7" id="KW-0808">Transferase</keyword>
<dbReference type="InterPro" id="IPR003594">
    <property type="entry name" value="HATPase_dom"/>
</dbReference>
<dbReference type="InterPro" id="IPR003661">
    <property type="entry name" value="HisK_dim/P_dom"/>
</dbReference>
<evidence type="ECO:0000256" key="3">
    <source>
        <dbReference type="ARBA" id="ARBA00022553"/>
    </source>
</evidence>
<proteinExistence type="predicted"/>
<dbReference type="Gene3D" id="1.10.287.130">
    <property type="match status" value="1"/>
</dbReference>
<dbReference type="Pfam" id="PF00512">
    <property type="entry name" value="HisKA"/>
    <property type="match status" value="1"/>
</dbReference>
<evidence type="ECO:0000259" key="6">
    <source>
        <dbReference type="PROSITE" id="PS50110"/>
    </source>
</evidence>
<dbReference type="CDD" id="cd00082">
    <property type="entry name" value="HisKA"/>
    <property type="match status" value="1"/>
</dbReference>
<dbReference type="EC" id="2.7.13.3" evidence="2"/>
<dbReference type="SMART" id="SM00388">
    <property type="entry name" value="HisKA"/>
    <property type="match status" value="1"/>
</dbReference>
<evidence type="ECO:0000313" key="7">
    <source>
        <dbReference type="EMBL" id="MDQ9169644.1"/>
    </source>
</evidence>
<dbReference type="InterPro" id="IPR011006">
    <property type="entry name" value="CheY-like_superfamily"/>
</dbReference>
<dbReference type="PANTHER" id="PTHR43547">
    <property type="entry name" value="TWO-COMPONENT HISTIDINE KINASE"/>
    <property type="match status" value="1"/>
</dbReference>
<dbReference type="EMBL" id="JAUYVH010000002">
    <property type="protein sequence ID" value="MDQ9169644.1"/>
    <property type="molecule type" value="Genomic_DNA"/>
</dbReference>
<dbReference type="InterPro" id="IPR036890">
    <property type="entry name" value="HATPase_C_sf"/>
</dbReference>
<feature type="domain" description="Histidine kinase" evidence="5">
    <location>
        <begin position="151"/>
        <end position="361"/>
    </location>
</feature>
<comment type="catalytic activity">
    <reaction evidence="1">
        <text>ATP + protein L-histidine = ADP + protein N-phospho-L-histidine.</text>
        <dbReference type="EC" id="2.7.13.3"/>
    </reaction>
</comment>